<keyword evidence="2" id="KW-1185">Reference proteome</keyword>
<proteinExistence type="predicted"/>
<gene>
    <name evidence="1" type="ORF">B0A66_06305</name>
</gene>
<evidence type="ECO:0000313" key="1">
    <source>
        <dbReference type="EMBL" id="OXA93853.1"/>
    </source>
</evidence>
<dbReference type="Proteomes" id="UP000198345">
    <property type="component" value="Unassembled WGS sequence"/>
</dbReference>
<organism evidence="1 2">
    <name type="scientific">Flavobacterium hercynium</name>
    <dbReference type="NCBI Taxonomy" id="387094"/>
    <lineage>
        <taxon>Bacteria</taxon>
        <taxon>Pseudomonadati</taxon>
        <taxon>Bacteroidota</taxon>
        <taxon>Flavobacteriia</taxon>
        <taxon>Flavobacteriales</taxon>
        <taxon>Flavobacteriaceae</taxon>
        <taxon>Flavobacterium</taxon>
    </lineage>
</organism>
<dbReference type="OrthoDB" id="1260827at2"/>
<protein>
    <submittedName>
        <fullName evidence="1">Uncharacterized protein</fullName>
    </submittedName>
</protein>
<evidence type="ECO:0000313" key="2">
    <source>
        <dbReference type="Proteomes" id="UP000198345"/>
    </source>
</evidence>
<name>A0A226HHW4_9FLAO</name>
<dbReference type="AlphaFoldDB" id="A0A226HHW4"/>
<dbReference type="RefSeq" id="WP_089048999.1">
    <property type="nucleotide sequence ID" value="NZ_FXTV01000006.1"/>
</dbReference>
<comment type="caution">
    <text evidence="1">The sequence shown here is derived from an EMBL/GenBank/DDBJ whole genome shotgun (WGS) entry which is preliminary data.</text>
</comment>
<reference evidence="1 2" key="1">
    <citation type="submission" date="2016-11" db="EMBL/GenBank/DDBJ databases">
        <title>Whole genomes of Flavobacteriaceae.</title>
        <authorList>
            <person name="Stine C."/>
            <person name="Li C."/>
            <person name="Tadesse D."/>
        </authorList>
    </citation>
    <scope>NUCLEOTIDE SEQUENCE [LARGE SCALE GENOMIC DNA]</scope>
    <source>
        <strain evidence="1 2">DSM 18292</strain>
    </source>
</reference>
<accession>A0A226HHW4</accession>
<dbReference type="EMBL" id="MUGW01000012">
    <property type="protein sequence ID" value="OXA93853.1"/>
    <property type="molecule type" value="Genomic_DNA"/>
</dbReference>
<sequence length="224" mass="26288">MRYLICICSLFIFYSSCCKNKSESIIVEKQKCYDTINIPSNFFLENHCLAKVEGFKKKYGIVFSNYYCDESLSIDFDNNSIIDTIAILKPFYQNDVDSTCYPENLEIDSPFLVISKTIDSNSVFLKVYKNLLSNNRANFYEELNIINNGFIISNEYNGNNGFFSKTCISFKESNFYVDSINVESWGQYQYQKTIKFKNKKFNLSKYKRIYIDSIRSNFNKLSHK</sequence>